<accession>A0A2M8Z761</accession>
<comment type="caution">
    <text evidence="1">The sequence shown here is derived from an EMBL/GenBank/DDBJ whole genome shotgun (WGS) entry which is preliminary data.</text>
</comment>
<name>A0A2M8Z761_9FIRM</name>
<dbReference type="Pfam" id="PF14249">
    <property type="entry name" value="Tocopherol_cycl"/>
    <property type="match status" value="1"/>
</dbReference>
<protein>
    <submittedName>
        <fullName evidence="1">Tocopherol cyclase-like protein</fullName>
    </submittedName>
</protein>
<reference evidence="1 2" key="1">
    <citation type="submission" date="2017-11" db="EMBL/GenBank/DDBJ databases">
        <title>Understudied soil microbes with underappreciated capabilities: Untangling the Clostridium saccharolyticum group.</title>
        <authorList>
            <person name="Leschine S."/>
        </authorList>
    </citation>
    <scope>NUCLEOTIDE SEQUENCE [LARGE SCALE GENOMIC DNA]</scope>
    <source>
        <strain evidence="1 2">18A</strain>
    </source>
</reference>
<dbReference type="PANTHER" id="PTHR35309">
    <property type="match status" value="1"/>
</dbReference>
<dbReference type="Proteomes" id="UP000231092">
    <property type="component" value="Unassembled WGS sequence"/>
</dbReference>
<proteinExistence type="predicted"/>
<dbReference type="GO" id="GO:0009976">
    <property type="term" value="F:tocopherol cyclase activity"/>
    <property type="evidence" value="ECO:0007669"/>
    <property type="project" value="InterPro"/>
</dbReference>
<evidence type="ECO:0000313" key="1">
    <source>
        <dbReference type="EMBL" id="PJJ29286.1"/>
    </source>
</evidence>
<dbReference type="PANTHER" id="PTHR35309:SF4">
    <property type="entry name" value="TOCOPHEROL CYCLASE"/>
    <property type="match status" value="1"/>
</dbReference>
<dbReference type="AlphaFoldDB" id="A0A2M8Z761"/>
<organism evidence="1 2">
    <name type="scientific">[Clostridium] celerecrescens 18A</name>
    <dbReference type="NCBI Taxonomy" id="1286362"/>
    <lineage>
        <taxon>Bacteria</taxon>
        <taxon>Bacillati</taxon>
        <taxon>Bacillota</taxon>
        <taxon>Clostridia</taxon>
        <taxon>Lachnospirales</taxon>
        <taxon>Lachnospiraceae</taxon>
        <taxon>Lacrimispora</taxon>
    </lineage>
</organism>
<gene>
    <name evidence="1" type="ORF">H171_2827</name>
</gene>
<dbReference type="EMBL" id="PGET01000001">
    <property type="protein sequence ID" value="PJJ29286.1"/>
    <property type="molecule type" value="Genomic_DNA"/>
</dbReference>
<dbReference type="InterPro" id="IPR025893">
    <property type="entry name" value="Tocopherol_cyclase"/>
</dbReference>
<evidence type="ECO:0000313" key="2">
    <source>
        <dbReference type="Proteomes" id="UP000231092"/>
    </source>
</evidence>
<dbReference type="SUPFAM" id="SSF159245">
    <property type="entry name" value="AttH-like"/>
    <property type="match status" value="1"/>
</dbReference>
<sequence length="309" mass="36284">MEMKDLNNIIKTRMAKLRHGFFEGWYFKHQNEDTVLAFIPGHSVDEQGVKRPFLQIIWNENSYSLDYEEEDYLVDRKRKRIILGDNIFSLTGVKVNIQSKDISIQGMIRYGSLSPIEYTIMGPYQWVPFMECRHEIISMSHSLRGSLTVNGKVLDFDGEKGYIEGDRGRSFPRDYLWLQCNRFSQEASIMVSIAHIPFIGYSFQGCICVIQYKGQEYRFATYLGVKVVCKRETAVILKQGQYTFKIFLTNRNRTKKPGFSHRLLAPDLGKMVRFIKEEHLLLARFLLYKEEEQIFDLTSDHVSFEYVDR</sequence>